<dbReference type="GO" id="GO:0051213">
    <property type="term" value="F:dioxygenase activity"/>
    <property type="evidence" value="ECO:0007669"/>
    <property type="project" value="UniProtKB-KW"/>
</dbReference>
<dbReference type="PANTHER" id="PTHR21266:SF59">
    <property type="entry name" value="BLR4922 PROTEIN"/>
    <property type="match status" value="1"/>
</dbReference>
<dbReference type="PANTHER" id="PTHR21266">
    <property type="entry name" value="IRON-SULFUR DOMAIN CONTAINING PROTEIN"/>
    <property type="match status" value="1"/>
</dbReference>
<proteinExistence type="predicted"/>
<dbReference type="GO" id="GO:0004497">
    <property type="term" value="F:monooxygenase activity"/>
    <property type="evidence" value="ECO:0007669"/>
    <property type="project" value="UniProtKB-ARBA"/>
</dbReference>
<dbReference type="InterPro" id="IPR045623">
    <property type="entry name" value="LigXa_C"/>
</dbReference>
<dbReference type="SUPFAM" id="SSF50022">
    <property type="entry name" value="ISP domain"/>
    <property type="match status" value="1"/>
</dbReference>
<accession>A0A088DBL4</accession>
<dbReference type="AlphaFoldDB" id="A0A088DBL4"/>
<evidence type="ECO:0000256" key="1">
    <source>
        <dbReference type="ARBA" id="ARBA00022714"/>
    </source>
</evidence>
<evidence type="ECO:0000256" key="2">
    <source>
        <dbReference type="ARBA" id="ARBA00022723"/>
    </source>
</evidence>
<dbReference type="Gene3D" id="2.102.10.10">
    <property type="entry name" value="Rieske [2Fe-2S] iron-sulphur domain"/>
    <property type="match status" value="1"/>
</dbReference>
<evidence type="ECO:0000256" key="4">
    <source>
        <dbReference type="ARBA" id="ARBA00023004"/>
    </source>
</evidence>
<dbReference type="GO" id="GO:0016705">
    <property type="term" value="F:oxidoreductase activity, acting on paired donors, with incorporation or reduction of molecular oxygen"/>
    <property type="evidence" value="ECO:0007669"/>
    <property type="project" value="UniProtKB-ARBA"/>
</dbReference>
<keyword evidence="3" id="KW-0560">Oxidoreductase</keyword>
<dbReference type="InterPro" id="IPR017941">
    <property type="entry name" value="Rieske_2Fe-2S"/>
</dbReference>
<dbReference type="CDD" id="cd03479">
    <property type="entry name" value="Rieske_RO_Alpha_PhDO_like"/>
    <property type="match status" value="1"/>
</dbReference>
<keyword evidence="2" id="KW-0479">Metal-binding</keyword>
<sequence>MREEENIRLTRTGPGAPAGEWMRRYWQPIALSEELDGERPLVAPKVMGQDLVLFRDESGELGLVDRGCPHRGADLALGRLEDGGLRCCFHGWLFGRDGSCLDTPAEPLGSPLKSRVRLGSYPVREINGIVWGYLGPGEPPELPALDCFRAPADHAFAWKGLLDCNWLQALEVGIDPAHASYLHRFFQDEDPEDGYGKQFRAASQGTDLPMTKILREYGRPDIDAVRTPYGIRITALRTLDGTDTQGLPMDGSRTHVRITHQVFPHAFHIPLDAETAITQWHVPIDDTSCYWFASFTSVGGPVDREEMRRQRVDAVTLPDYRPRFGRANNYGYDPAEQRTTTYTGLGTDINVHDQWAVEGQGAVQDRTREHLGRSDKVIVMYRRMLGEAVSAVERGEDPPLVLPPEEAGRIQGPVTLDGIGPTDGWQEHWTTVTAKQRAESSWAHPLGTDG</sequence>
<dbReference type="InterPro" id="IPR036922">
    <property type="entry name" value="Rieske_2Fe-2S_sf"/>
</dbReference>
<organism evidence="7">
    <name type="scientific">Streptomyces aureus</name>
    <dbReference type="NCBI Taxonomy" id="193461"/>
    <lineage>
        <taxon>Bacteria</taxon>
        <taxon>Bacillati</taxon>
        <taxon>Actinomycetota</taxon>
        <taxon>Actinomycetes</taxon>
        <taxon>Kitasatosporales</taxon>
        <taxon>Streptomycetaceae</taxon>
        <taxon>Streptomyces</taxon>
    </lineage>
</organism>
<dbReference type="InterPro" id="IPR050584">
    <property type="entry name" value="Cholesterol_7-desaturase"/>
</dbReference>
<evidence type="ECO:0000313" key="7">
    <source>
        <dbReference type="EMBL" id="AIL50156.1"/>
    </source>
</evidence>
<dbReference type="Gene3D" id="3.90.380.10">
    <property type="entry name" value="Naphthalene 1,2-dioxygenase Alpha Subunit, Chain A, domain 1"/>
    <property type="match status" value="1"/>
</dbReference>
<keyword evidence="5" id="KW-0411">Iron-sulfur</keyword>
<dbReference type="GO" id="GO:0051537">
    <property type="term" value="F:2 iron, 2 sulfur cluster binding"/>
    <property type="evidence" value="ECO:0007669"/>
    <property type="project" value="UniProtKB-KW"/>
</dbReference>
<dbReference type="EMBL" id="KF850685">
    <property type="protein sequence ID" value="AIL50156.1"/>
    <property type="molecule type" value="Genomic_DNA"/>
</dbReference>
<evidence type="ECO:0000256" key="5">
    <source>
        <dbReference type="ARBA" id="ARBA00023014"/>
    </source>
</evidence>
<evidence type="ECO:0000256" key="3">
    <source>
        <dbReference type="ARBA" id="ARBA00023002"/>
    </source>
</evidence>
<keyword evidence="4" id="KW-0408">Iron</keyword>
<protein>
    <submittedName>
        <fullName evidence="7">Putative dioxygenase</fullName>
    </submittedName>
</protein>
<dbReference type="PROSITE" id="PS51296">
    <property type="entry name" value="RIESKE"/>
    <property type="match status" value="1"/>
</dbReference>
<keyword evidence="7" id="KW-0223">Dioxygenase</keyword>
<reference evidence="7" key="1">
    <citation type="journal article" date="2014" name="ChemBioChem">
        <title>Biosynthesis of colabomycin E, a new manumycin-family metabolite, involves an unusual chain-length factor.</title>
        <authorList>
            <person name="Petrickova K."/>
            <person name="Pospisil S."/>
            <person name="Kuzma M."/>
            <person name="Tylova T."/>
            <person name="Jagr M."/>
            <person name="Tomek P."/>
            <person name="Chronakova A."/>
            <person name="Brabcova E."/>
            <person name="Andera L."/>
            <person name="Kristufek V."/>
            <person name="Petricek M."/>
        </authorList>
    </citation>
    <scope>NUCLEOTIDE SEQUENCE</scope>
    <source>
        <strain evidence="7">SOK1/5-04</strain>
    </source>
</reference>
<dbReference type="Pfam" id="PF00355">
    <property type="entry name" value="Rieske"/>
    <property type="match status" value="1"/>
</dbReference>
<evidence type="ECO:0000259" key="6">
    <source>
        <dbReference type="PROSITE" id="PS51296"/>
    </source>
</evidence>
<feature type="domain" description="Rieske" evidence="6">
    <location>
        <begin position="26"/>
        <end position="132"/>
    </location>
</feature>
<dbReference type="Pfam" id="PF19301">
    <property type="entry name" value="LigXa_C"/>
    <property type="match status" value="1"/>
</dbReference>
<name>A0A088DBL4_9ACTN</name>
<dbReference type="CDD" id="cd08878">
    <property type="entry name" value="RHO_alpha_C_DMO-like"/>
    <property type="match status" value="1"/>
</dbReference>
<keyword evidence="1" id="KW-0001">2Fe-2S</keyword>
<dbReference type="SUPFAM" id="SSF55961">
    <property type="entry name" value="Bet v1-like"/>
    <property type="match status" value="1"/>
</dbReference>
<dbReference type="GO" id="GO:0046872">
    <property type="term" value="F:metal ion binding"/>
    <property type="evidence" value="ECO:0007669"/>
    <property type="project" value="UniProtKB-KW"/>
</dbReference>